<accession>A0A210PFL5</accession>
<keyword evidence="2" id="KW-1185">Reference proteome</keyword>
<evidence type="ECO:0000313" key="1">
    <source>
        <dbReference type="EMBL" id="OWF35279.1"/>
    </source>
</evidence>
<name>A0A210PFL5_MIZYE</name>
<dbReference type="InterPro" id="IPR052787">
    <property type="entry name" value="MAVS"/>
</dbReference>
<protein>
    <submittedName>
        <fullName evidence="1">Uncharacterized protein</fullName>
    </submittedName>
</protein>
<evidence type="ECO:0000313" key="2">
    <source>
        <dbReference type="Proteomes" id="UP000242188"/>
    </source>
</evidence>
<dbReference type="AlphaFoldDB" id="A0A210PFL5"/>
<dbReference type="OrthoDB" id="6156046at2759"/>
<reference evidence="1 2" key="1">
    <citation type="journal article" date="2017" name="Nat. Ecol. Evol.">
        <title>Scallop genome provides insights into evolution of bilaterian karyotype and development.</title>
        <authorList>
            <person name="Wang S."/>
            <person name="Zhang J."/>
            <person name="Jiao W."/>
            <person name="Li J."/>
            <person name="Xun X."/>
            <person name="Sun Y."/>
            <person name="Guo X."/>
            <person name="Huan P."/>
            <person name="Dong B."/>
            <person name="Zhang L."/>
            <person name="Hu X."/>
            <person name="Sun X."/>
            <person name="Wang J."/>
            <person name="Zhao C."/>
            <person name="Wang Y."/>
            <person name="Wang D."/>
            <person name="Huang X."/>
            <person name="Wang R."/>
            <person name="Lv J."/>
            <person name="Li Y."/>
            <person name="Zhang Z."/>
            <person name="Liu B."/>
            <person name="Lu W."/>
            <person name="Hui Y."/>
            <person name="Liang J."/>
            <person name="Zhou Z."/>
            <person name="Hou R."/>
            <person name="Li X."/>
            <person name="Liu Y."/>
            <person name="Li H."/>
            <person name="Ning X."/>
            <person name="Lin Y."/>
            <person name="Zhao L."/>
            <person name="Xing Q."/>
            <person name="Dou J."/>
            <person name="Li Y."/>
            <person name="Mao J."/>
            <person name="Guo H."/>
            <person name="Dou H."/>
            <person name="Li T."/>
            <person name="Mu C."/>
            <person name="Jiang W."/>
            <person name="Fu Q."/>
            <person name="Fu X."/>
            <person name="Miao Y."/>
            <person name="Liu J."/>
            <person name="Yu Q."/>
            <person name="Li R."/>
            <person name="Liao H."/>
            <person name="Li X."/>
            <person name="Kong Y."/>
            <person name="Jiang Z."/>
            <person name="Chourrout D."/>
            <person name="Li R."/>
            <person name="Bao Z."/>
        </authorList>
    </citation>
    <scope>NUCLEOTIDE SEQUENCE [LARGE SCALE GENOMIC DNA]</scope>
    <source>
        <strain evidence="1 2">PY_sf001</strain>
    </source>
</reference>
<dbReference type="EMBL" id="NEDP02076734">
    <property type="protein sequence ID" value="OWF35279.1"/>
    <property type="molecule type" value="Genomic_DNA"/>
</dbReference>
<dbReference type="Proteomes" id="UP000242188">
    <property type="component" value="Unassembled WGS sequence"/>
</dbReference>
<dbReference type="PANTHER" id="PTHR21446">
    <property type="entry name" value="DUF3504 DOMAIN-CONTAINING PROTEIN"/>
    <property type="match status" value="1"/>
</dbReference>
<organism evidence="1 2">
    <name type="scientific">Mizuhopecten yessoensis</name>
    <name type="common">Japanese scallop</name>
    <name type="synonym">Patinopecten yessoensis</name>
    <dbReference type="NCBI Taxonomy" id="6573"/>
    <lineage>
        <taxon>Eukaryota</taxon>
        <taxon>Metazoa</taxon>
        <taxon>Spiralia</taxon>
        <taxon>Lophotrochozoa</taxon>
        <taxon>Mollusca</taxon>
        <taxon>Bivalvia</taxon>
        <taxon>Autobranchia</taxon>
        <taxon>Pteriomorphia</taxon>
        <taxon>Pectinida</taxon>
        <taxon>Pectinoidea</taxon>
        <taxon>Pectinidae</taxon>
        <taxon>Mizuhopecten</taxon>
    </lineage>
</organism>
<gene>
    <name evidence="1" type="ORF">KP79_PYT26091</name>
</gene>
<sequence>MASLEYTDEEMFNEPINHGTFGIHLPATPNTDQEEDNWSDSSITDLIAASEVTLSDIQHMERQITQSDMDIPPPETPVLEVITSMTANNLEKILQLADNIGATTTTFPEVKDETVHVQEEPDTDTKKRFKTVDANQQKIYQDANQSESTKKNTSWALKLFQDWHHEVYQGPLDFTDVNVENLATVLAKFYCEARPKQTEARASMLKPEHAGEYHKNTLKNIRAALNRHLQDLGRDMDIVRDKQFKSCNKTLNGLLKERMRSGLSRPTLHKDIITKEDLGKICTYLKSMCHSSAVVLRLAVWYNLAIHFVSRGLEFHQQSRDTAKKLPGGGIKL</sequence>
<comment type="caution">
    <text evidence="1">The sequence shown here is derived from an EMBL/GenBank/DDBJ whole genome shotgun (WGS) entry which is preliminary data.</text>
</comment>
<dbReference type="PANTHER" id="PTHR21446:SF12">
    <property type="entry name" value="POTASSIUM CHANNEL TETRAMERIZATION DOMAIN CONTAINING 1"/>
    <property type="match status" value="1"/>
</dbReference>
<proteinExistence type="predicted"/>